<dbReference type="AlphaFoldDB" id="A0A1T5H0Q3"/>
<dbReference type="InterPro" id="IPR052943">
    <property type="entry name" value="TMTC_O-mannosyl-trnsfr"/>
</dbReference>
<dbReference type="InterPro" id="IPR011990">
    <property type="entry name" value="TPR-like_helical_dom_sf"/>
</dbReference>
<gene>
    <name evidence="2" type="ORF">SAMN06295920_1276</name>
</gene>
<reference evidence="3" key="1">
    <citation type="submission" date="2017-02" db="EMBL/GenBank/DDBJ databases">
        <authorList>
            <person name="Varghese N."/>
            <person name="Submissions S."/>
        </authorList>
    </citation>
    <scope>NUCLEOTIDE SEQUENCE [LARGE SCALE GENOMIC DNA]</scope>
    <source>
        <strain evidence="3">UM2</strain>
    </source>
</reference>
<dbReference type="OrthoDB" id="9783136at2"/>
<protein>
    <submittedName>
        <fullName evidence="2">Tetratricopeptide repeat-containing protein</fullName>
    </submittedName>
</protein>
<dbReference type="SUPFAM" id="SSF48452">
    <property type="entry name" value="TPR-like"/>
    <property type="match status" value="1"/>
</dbReference>
<dbReference type="SMART" id="SM00028">
    <property type="entry name" value="TPR"/>
    <property type="match status" value="6"/>
</dbReference>
<organism evidence="2 3">
    <name type="scientific">Rhizorhabdus histidinilytica</name>
    <dbReference type="NCBI Taxonomy" id="439228"/>
    <lineage>
        <taxon>Bacteria</taxon>
        <taxon>Pseudomonadati</taxon>
        <taxon>Pseudomonadota</taxon>
        <taxon>Alphaproteobacteria</taxon>
        <taxon>Sphingomonadales</taxon>
        <taxon>Sphingomonadaceae</taxon>
        <taxon>Rhizorhabdus</taxon>
    </lineage>
</organism>
<evidence type="ECO:0000313" key="3">
    <source>
        <dbReference type="Proteomes" id="UP000189818"/>
    </source>
</evidence>
<dbReference type="Pfam" id="PF13759">
    <property type="entry name" value="2OG-FeII_Oxy_5"/>
    <property type="match status" value="1"/>
</dbReference>
<sequence>MPMELLQEAARLAQGPDPKAARPLVARLLATHPGDADVLTVAGIAAQRSGSIDEALGHFAAALAADPDNPARLGNHAVALKQAGRFDAAIAALERALMLRPGAPVTLANLGSCLIAADRPEEAEAPLRAAVAAKPDHAEAWNNLGVALARTGRAAEAEQAYARALALRPGYAEAALNRVDALDRLGRGAEAERIAGAVLGSLPGHPRAANQLAGLRDRRGDLAGAIELYRAALDKGGLNHPIGINLAMALLRAGEPAEALALCDRLLAASPSITTPLALKCAALERLGDTETLAALMALDRFVAVIDIDAAPGFDDLGAFHAALAAELAAHPSLTFEPEGLVTRAGRQSDELADAGTPAIAALAVLAREALGRHAAAVGDGDHVWLRARPDRWALTLWGTILSPGGAVEPHIHAPNWLSGVYYPAFPAELAEPQEGWFAIGALPDALGGGGTRHLREPRPGRMILFPSHLWHCTLPFGGREPRISFAFDLVPDGTGQPHRLRR</sequence>
<evidence type="ECO:0000313" key="2">
    <source>
        <dbReference type="EMBL" id="SKC14266.1"/>
    </source>
</evidence>
<dbReference type="InterPro" id="IPR012668">
    <property type="entry name" value="CHP02466"/>
</dbReference>
<name>A0A1T5H0Q3_9SPHN</name>
<dbReference type="Pfam" id="PF13432">
    <property type="entry name" value="TPR_16"/>
    <property type="match status" value="1"/>
</dbReference>
<dbReference type="Pfam" id="PF14559">
    <property type="entry name" value="TPR_19"/>
    <property type="match status" value="3"/>
</dbReference>
<dbReference type="PANTHER" id="PTHR44809:SF1">
    <property type="entry name" value="PROTEIN O-MANNOSYL-TRANSFERASE TMTC1"/>
    <property type="match status" value="1"/>
</dbReference>
<dbReference type="InterPro" id="IPR019734">
    <property type="entry name" value="TPR_rpt"/>
</dbReference>
<dbReference type="Gene3D" id="1.25.40.10">
    <property type="entry name" value="Tetratricopeptide repeat domain"/>
    <property type="match status" value="3"/>
</dbReference>
<dbReference type="EMBL" id="FUYM01000027">
    <property type="protein sequence ID" value="SKC14266.1"/>
    <property type="molecule type" value="Genomic_DNA"/>
</dbReference>
<dbReference type="RefSeq" id="WP_079651119.1">
    <property type="nucleotide sequence ID" value="NZ_FUYM01000027.1"/>
</dbReference>
<keyword evidence="3" id="KW-1185">Reference proteome</keyword>
<dbReference type="PANTHER" id="PTHR44809">
    <property type="match status" value="1"/>
</dbReference>
<proteinExistence type="predicted"/>
<evidence type="ECO:0000256" key="1">
    <source>
        <dbReference type="PROSITE-ProRule" id="PRU00339"/>
    </source>
</evidence>
<dbReference type="STRING" id="439228.SAMN06295920_1276"/>
<keyword evidence="1" id="KW-0802">TPR repeat</keyword>
<feature type="repeat" description="TPR" evidence="1">
    <location>
        <begin position="36"/>
        <end position="69"/>
    </location>
</feature>
<feature type="repeat" description="TPR" evidence="1">
    <location>
        <begin position="138"/>
        <end position="171"/>
    </location>
</feature>
<dbReference type="Gene3D" id="2.60.120.620">
    <property type="entry name" value="q2cbj1_9rhob like domain"/>
    <property type="match status" value="1"/>
</dbReference>
<dbReference type="PROSITE" id="PS50005">
    <property type="entry name" value="TPR"/>
    <property type="match status" value="2"/>
</dbReference>
<dbReference type="Proteomes" id="UP000189818">
    <property type="component" value="Unassembled WGS sequence"/>
</dbReference>
<accession>A0A1T5H0Q3</accession>
<dbReference type="PROSITE" id="PS50293">
    <property type="entry name" value="TPR_REGION"/>
    <property type="match status" value="1"/>
</dbReference>